<evidence type="ECO:0000256" key="1">
    <source>
        <dbReference type="SAM" id="MobiDB-lite"/>
    </source>
</evidence>
<feature type="non-terminal residue" evidence="2">
    <location>
        <position position="1"/>
    </location>
</feature>
<name>A0A699XI15_TANCI</name>
<reference evidence="2" key="1">
    <citation type="journal article" date="2019" name="Sci. Rep.">
        <title>Draft genome of Tanacetum cinerariifolium, the natural source of mosquito coil.</title>
        <authorList>
            <person name="Yamashiro T."/>
            <person name="Shiraishi A."/>
            <person name="Satake H."/>
            <person name="Nakayama K."/>
        </authorList>
    </citation>
    <scope>NUCLEOTIDE SEQUENCE</scope>
</reference>
<evidence type="ECO:0000313" key="2">
    <source>
        <dbReference type="EMBL" id="GFD57496.1"/>
    </source>
</evidence>
<gene>
    <name evidence="2" type="ORF">Tci_929465</name>
</gene>
<feature type="region of interest" description="Disordered" evidence="1">
    <location>
        <begin position="1"/>
        <end position="23"/>
    </location>
</feature>
<proteinExistence type="predicted"/>
<feature type="region of interest" description="Disordered" evidence="1">
    <location>
        <begin position="47"/>
        <end position="67"/>
    </location>
</feature>
<comment type="caution">
    <text evidence="2">The sequence shown here is derived from an EMBL/GenBank/DDBJ whole genome shotgun (WGS) entry which is preliminary data.</text>
</comment>
<feature type="compositionally biased region" description="Basic and acidic residues" evidence="1">
    <location>
        <begin position="1"/>
        <end position="13"/>
    </location>
</feature>
<accession>A0A699XI15</accession>
<organism evidence="2">
    <name type="scientific">Tanacetum cinerariifolium</name>
    <name type="common">Dalmatian daisy</name>
    <name type="synonym">Chrysanthemum cinerariifolium</name>
    <dbReference type="NCBI Taxonomy" id="118510"/>
    <lineage>
        <taxon>Eukaryota</taxon>
        <taxon>Viridiplantae</taxon>
        <taxon>Streptophyta</taxon>
        <taxon>Embryophyta</taxon>
        <taxon>Tracheophyta</taxon>
        <taxon>Spermatophyta</taxon>
        <taxon>Magnoliopsida</taxon>
        <taxon>eudicotyledons</taxon>
        <taxon>Gunneridae</taxon>
        <taxon>Pentapetalae</taxon>
        <taxon>asterids</taxon>
        <taxon>campanulids</taxon>
        <taxon>Asterales</taxon>
        <taxon>Asteraceae</taxon>
        <taxon>Asteroideae</taxon>
        <taxon>Anthemideae</taxon>
        <taxon>Anthemidinae</taxon>
        <taxon>Tanacetum</taxon>
    </lineage>
</organism>
<dbReference type="EMBL" id="BKCJ011841757">
    <property type="protein sequence ID" value="GFD57496.1"/>
    <property type="molecule type" value="Genomic_DNA"/>
</dbReference>
<protein>
    <submittedName>
        <fullName evidence="2">Uncharacterized protein</fullName>
    </submittedName>
</protein>
<dbReference type="AlphaFoldDB" id="A0A699XI15"/>
<sequence>VDSLQEPHHERQRQPASPSIAAQGVSRCAVDPLQVDAGVSFRLRGAVLPGRSRAAADPDQPHRPAHS</sequence>
<feature type="compositionally biased region" description="Basic and acidic residues" evidence="1">
    <location>
        <begin position="54"/>
        <end position="67"/>
    </location>
</feature>